<dbReference type="Proteomes" id="UP000515158">
    <property type="component" value="Unplaced"/>
</dbReference>
<dbReference type="InterPro" id="IPR006170">
    <property type="entry name" value="PBP/GOBP"/>
</dbReference>
<evidence type="ECO:0000313" key="2">
    <source>
        <dbReference type="RefSeq" id="XP_034238731.1"/>
    </source>
</evidence>
<name>A0A6P8YPC6_THRPL</name>
<dbReference type="Pfam" id="PF01395">
    <property type="entry name" value="PBP_GOBP"/>
    <property type="match status" value="1"/>
</dbReference>
<dbReference type="GeneID" id="117643766"/>
<keyword evidence="1" id="KW-1185">Reference proteome</keyword>
<proteinExistence type="predicted"/>
<accession>A0A6P8YPC6</accession>
<protein>
    <submittedName>
        <fullName evidence="2">Uncharacterized protein LOC117643766</fullName>
    </submittedName>
</protein>
<dbReference type="InterPro" id="IPR036728">
    <property type="entry name" value="PBP_GOBP_sf"/>
</dbReference>
<sequence length="164" mass="17431">MVIKRLQSGPVRTHAPGPPANMHVPYVVVVVVAAVVHWAGAQSASELAYANNLDECISELGMTKDEFRKSGDPTLKVQYCLMTKDGTVGPDGKFSAEGALAQIESFWKSQPDRVANATRVVAACRAELEAETAMGEALAKKIMDCFSKNDVSGRGPPTTPAPAM</sequence>
<reference evidence="2" key="1">
    <citation type="submission" date="2025-08" db="UniProtKB">
        <authorList>
            <consortium name="RefSeq"/>
        </authorList>
    </citation>
    <scope>IDENTIFICATION</scope>
    <source>
        <tissue evidence="2">Total insect</tissue>
    </source>
</reference>
<dbReference type="SUPFAM" id="SSF47565">
    <property type="entry name" value="Insect pheromone/odorant-binding proteins"/>
    <property type="match status" value="1"/>
</dbReference>
<gene>
    <name evidence="2" type="primary">LOC117643766</name>
</gene>
<dbReference type="Gene3D" id="1.10.238.20">
    <property type="entry name" value="Pheromone/general odorant binding protein domain"/>
    <property type="match status" value="1"/>
</dbReference>
<evidence type="ECO:0000313" key="1">
    <source>
        <dbReference type="Proteomes" id="UP000515158"/>
    </source>
</evidence>
<dbReference type="KEGG" id="tpal:117643766"/>
<dbReference type="AlphaFoldDB" id="A0A6P8YPC6"/>
<organism evidence="2">
    <name type="scientific">Thrips palmi</name>
    <name type="common">Melon thrips</name>
    <dbReference type="NCBI Taxonomy" id="161013"/>
    <lineage>
        <taxon>Eukaryota</taxon>
        <taxon>Metazoa</taxon>
        <taxon>Ecdysozoa</taxon>
        <taxon>Arthropoda</taxon>
        <taxon>Hexapoda</taxon>
        <taxon>Insecta</taxon>
        <taxon>Pterygota</taxon>
        <taxon>Neoptera</taxon>
        <taxon>Paraneoptera</taxon>
        <taxon>Thysanoptera</taxon>
        <taxon>Terebrantia</taxon>
        <taxon>Thripoidea</taxon>
        <taxon>Thripidae</taxon>
        <taxon>Thrips</taxon>
    </lineage>
</organism>
<dbReference type="CDD" id="cd23992">
    <property type="entry name" value="PBP_GOBP"/>
    <property type="match status" value="1"/>
</dbReference>
<dbReference type="RefSeq" id="XP_034238731.1">
    <property type="nucleotide sequence ID" value="XM_034382840.1"/>
</dbReference>
<dbReference type="InParanoid" id="A0A6P8YPC6"/>
<dbReference type="GO" id="GO:0005549">
    <property type="term" value="F:odorant binding"/>
    <property type="evidence" value="ECO:0007669"/>
    <property type="project" value="InterPro"/>
</dbReference>